<protein>
    <submittedName>
        <fullName evidence="1">Uncharacterized protein</fullName>
    </submittedName>
</protein>
<reference evidence="1 2" key="1">
    <citation type="submission" date="2017-12" db="EMBL/GenBank/DDBJ databases">
        <title>Comparative genomics of Botrytis spp.</title>
        <authorList>
            <person name="Valero-Jimenez C.A."/>
            <person name="Tapia P."/>
            <person name="Veloso J."/>
            <person name="Silva-Moreno E."/>
            <person name="Staats M."/>
            <person name="Valdes J.H."/>
            <person name="Van Kan J.A.L."/>
        </authorList>
    </citation>
    <scope>NUCLEOTIDE SEQUENCE [LARGE SCALE GENOMIC DNA]</scope>
    <source>
        <strain evidence="1 2">Bt9001</strain>
    </source>
</reference>
<gene>
    <name evidence="1" type="ORF">BTUL_0170g00190</name>
</gene>
<keyword evidence="2" id="KW-1185">Reference proteome</keyword>
<proteinExistence type="predicted"/>
<dbReference type="OrthoDB" id="3562741at2759"/>
<organism evidence="1 2">
    <name type="scientific">Botrytis tulipae</name>
    <dbReference type="NCBI Taxonomy" id="87230"/>
    <lineage>
        <taxon>Eukaryota</taxon>
        <taxon>Fungi</taxon>
        <taxon>Dikarya</taxon>
        <taxon>Ascomycota</taxon>
        <taxon>Pezizomycotina</taxon>
        <taxon>Leotiomycetes</taxon>
        <taxon>Helotiales</taxon>
        <taxon>Sclerotiniaceae</taxon>
        <taxon>Botrytis</taxon>
    </lineage>
</organism>
<evidence type="ECO:0000313" key="2">
    <source>
        <dbReference type="Proteomes" id="UP000297777"/>
    </source>
</evidence>
<comment type="caution">
    <text evidence="1">The sequence shown here is derived from an EMBL/GenBank/DDBJ whole genome shotgun (WGS) entry which is preliminary data.</text>
</comment>
<dbReference type="Proteomes" id="UP000297777">
    <property type="component" value="Unassembled WGS sequence"/>
</dbReference>
<evidence type="ECO:0000313" key="1">
    <source>
        <dbReference type="EMBL" id="TGO09328.1"/>
    </source>
</evidence>
<sequence>MSRTDVPDFVDRSDHRISNTMNGTTRFYKYRKDIIKANSDIKPRKGAKNIVLNADKDSDTHQVRFSDWASIIKT</sequence>
<dbReference type="AlphaFoldDB" id="A0A4Z1EFW6"/>
<accession>A0A4Z1EFW6</accession>
<name>A0A4Z1EFW6_9HELO</name>
<dbReference type="EMBL" id="PQXH01000170">
    <property type="protein sequence ID" value="TGO09328.1"/>
    <property type="molecule type" value="Genomic_DNA"/>
</dbReference>